<dbReference type="Proteomes" id="UP000243799">
    <property type="component" value="Unassembled WGS sequence"/>
</dbReference>
<evidence type="ECO:0000256" key="1">
    <source>
        <dbReference type="ARBA" id="ARBA00022729"/>
    </source>
</evidence>
<dbReference type="PANTHER" id="PTHR15462">
    <property type="entry name" value="SERINE PROTEASE"/>
    <property type="match status" value="1"/>
</dbReference>
<dbReference type="SUPFAM" id="SSF50494">
    <property type="entry name" value="Trypsin-like serine proteases"/>
    <property type="match status" value="1"/>
</dbReference>
<organism evidence="4 5">
    <name type="scientific">Amycolatopsis marina</name>
    <dbReference type="NCBI Taxonomy" id="490629"/>
    <lineage>
        <taxon>Bacteria</taxon>
        <taxon>Bacillati</taxon>
        <taxon>Actinomycetota</taxon>
        <taxon>Actinomycetes</taxon>
        <taxon>Pseudonocardiales</taxon>
        <taxon>Pseudonocardiaceae</taxon>
        <taxon>Amycolatopsis</taxon>
    </lineage>
</organism>
<evidence type="ECO:0000313" key="5">
    <source>
        <dbReference type="Proteomes" id="UP000243799"/>
    </source>
</evidence>
<keyword evidence="5" id="KW-1185">Reference proteome</keyword>
<dbReference type="PANTHER" id="PTHR15462:SF19">
    <property type="entry name" value="PEPTIDASE S1 DOMAIN-CONTAINING PROTEIN"/>
    <property type="match status" value="1"/>
</dbReference>
<evidence type="ECO:0000256" key="3">
    <source>
        <dbReference type="SAM" id="SignalP"/>
    </source>
</evidence>
<dbReference type="InterPro" id="IPR050966">
    <property type="entry name" value="Glutamyl_endopeptidase"/>
</dbReference>
<feature type="region of interest" description="Disordered" evidence="2">
    <location>
        <begin position="75"/>
        <end position="99"/>
    </location>
</feature>
<keyword evidence="1 3" id="KW-0732">Signal</keyword>
<dbReference type="STRING" id="490629.SAMN05216266_101180"/>
<dbReference type="InterPro" id="IPR043504">
    <property type="entry name" value="Peptidase_S1_PA_chymotrypsin"/>
</dbReference>
<proteinExistence type="predicted"/>
<protein>
    <submittedName>
        <fullName evidence="4">V8-like Glu-specific endopeptidase</fullName>
    </submittedName>
</protein>
<evidence type="ECO:0000256" key="2">
    <source>
        <dbReference type="SAM" id="MobiDB-lite"/>
    </source>
</evidence>
<feature type="chain" id="PRO_5017470016" evidence="3">
    <location>
        <begin position="29"/>
        <end position="307"/>
    </location>
</feature>
<dbReference type="Gene3D" id="2.40.10.10">
    <property type="entry name" value="Trypsin-like serine proteases"/>
    <property type="match status" value="2"/>
</dbReference>
<dbReference type="EMBL" id="FOKG01000001">
    <property type="protein sequence ID" value="SFA74432.1"/>
    <property type="molecule type" value="Genomic_DNA"/>
</dbReference>
<gene>
    <name evidence="4" type="ORF">SAMN05216266_101180</name>
</gene>
<dbReference type="RefSeq" id="WP_177242423.1">
    <property type="nucleotide sequence ID" value="NZ_FOKG01000001.1"/>
</dbReference>
<dbReference type="InterPro" id="IPR009003">
    <property type="entry name" value="Peptidase_S1_PA"/>
</dbReference>
<feature type="signal peptide" evidence="3">
    <location>
        <begin position="1"/>
        <end position="28"/>
    </location>
</feature>
<accession>A0A1I0VDT6</accession>
<reference evidence="5" key="1">
    <citation type="submission" date="2016-10" db="EMBL/GenBank/DDBJ databases">
        <authorList>
            <person name="Varghese N."/>
            <person name="Submissions S."/>
        </authorList>
    </citation>
    <scope>NUCLEOTIDE SEQUENCE [LARGE SCALE GENOMIC DNA]</scope>
    <source>
        <strain evidence="5">CGMCC 4.3568</strain>
    </source>
</reference>
<evidence type="ECO:0000313" key="4">
    <source>
        <dbReference type="EMBL" id="SFA74432.1"/>
    </source>
</evidence>
<dbReference type="AlphaFoldDB" id="A0A1I0VDT6"/>
<name>A0A1I0VDT6_9PSEU</name>
<sequence length="307" mass="31651">MARPLVRSLLAAIAAAGASVTLSAPAMAAPAPVAQPHTVAEEAATTTAEQHRIDAYWTAERMSSAAPAEIRFAGDKAQAGGNGKGNGKNKKTESAVPATPQPELGKVFFTLGGTDYVCSGTATASGNADVVTTAGHCLNEGPGEFATNFAFVPAYDEGAEPYGTWTAKELFTTTQWSQSGDFNHDVGFAVMNENSSGQSLTDVVGSYPIAFNLSRGLDYTAYGYPAASPFDGQTLWSCSGTVTQDQRGSTDQGLKCSMTGGSSGGGWITGGKLNSVNSFKYTTDSSTMYGPYFGDVARSVFNSAAAA</sequence>